<evidence type="ECO:0000259" key="3">
    <source>
        <dbReference type="PROSITE" id="PS50102"/>
    </source>
</evidence>
<dbReference type="InterPro" id="IPR035979">
    <property type="entry name" value="RBD_domain_sf"/>
</dbReference>
<geneLocation type="nucleomorph" evidence="4"/>
<proteinExistence type="predicted"/>
<name>A0A0H5BL77_9EUKA</name>
<dbReference type="PROSITE" id="PS50102">
    <property type="entry name" value="RRM"/>
    <property type="match status" value="1"/>
</dbReference>
<sequence length="106" mass="12527">MTIENNTFMNILYIRNLPSDITLIELRTLLEEFGAIYQIRMLIFFYRGFTYKTRGTAFVVFRNSTDANNAKLKLNGKNYRGKYMIVLQINQEYKAKLNNDIGVHFK</sequence>
<keyword evidence="4" id="KW-0542">Nucleomorph</keyword>
<evidence type="ECO:0000256" key="2">
    <source>
        <dbReference type="PROSITE-ProRule" id="PRU00176"/>
    </source>
</evidence>
<evidence type="ECO:0000313" key="4">
    <source>
        <dbReference type="EMBL" id="BAS01642.1"/>
    </source>
</evidence>
<dbReference type="GO" id="GO:0005634">
    <property type="term" value="C:nucleus"/>
    <property type="evidence" value="ECO:0007669"/>
    <property type="project" value="TreeGrafter"/>
</dbReference>
<protein>
    <submittedName>
        <fullName evidence="4">mRNA splicing factor PRP14</fullName>
    </submittedName>
</protein>
<reference evidence="4" key="1">
    <citation type="journal article" date="2015" name="Genome Biol. Evol.">
        <title>Nucleomorph Genome Sequences of Two Chlorarachniophytes, Amorphochlora amoebiformis and Lotharella vacuolata.</title>
        <authorList>
            <person name="Suzuki S."/>
            <person name="Shirato S."/>
            <person name="Hirakawa Y."/>
            <person name="Ishida K."/>
        </authorList>
    </citation>
    <scope>NUCLEOTIDE SEQUENCE</scope>
    <source>
        <strain evidence="4">CCMP240</strain>
    </source>
</reference>
<organism evidence="4">
    <name type="scientific">Lotharella vacuolata</name>
    <dbReference type="NCBI Taxonomy" id="74820"/>
    <lineage>
        <taxon>Eukaryota</taxon>
        <taxon>Sar</taxon>
        <taxon>Rhizaria</taxon>
        <taxon>Cercozoa</taxon>
        <taxon>Chlorarachniophyceae</taxon>
        <taxon>Lotharella</taxon>
    </lineage>
</organism>
<dbReference type="PANTHER" id="PTHR48025:SF1">
    <property type="entry name" value="RRM DOMAIN-CONTAINING PROTEIN"/>
    <property type="match status" value="1"/>
</dbReference>
<dbReference type="InterPro" id="IPR000504">
    <property type="entry name" value="RRM_dom"/>
</dbReference>
<feature type="domain" description="RRM" evidence="3">
    <location>
        <begin position="10"/>
        <end position="91"/>
    </location>
</feature>
<dbReference type="SUPFAM" id="SSF54928">
    <property type="entry name" value="RNA-binding domain, RBD"/>
    <property type="match status" value="1"/>
</dbReference>
<dbReference type="InterPro" id="IPR050502">
    <property type="entry name" value="Euk_RNA-bind_prot"/>
</dbReference>
<dbReference type="PANTHER" id="PTHR48025">
    <property type="entry name" value="OS02G0815200 PROTEIN"/>
    <property type="match status" value="1"/>
</dbReference>
<dbReference type="InterPro" id="IPR012677">
    <property type="entry name" value="Nucleotide-bd_a/b_plait_sf"/>
</dbReference>
<dbReference type="Pfam" id="PF00076">
    <property type="entry name" value="RRM_1"/>
    <property type="match status" value="1"/>
</dbReference>
<dbReference type="AlphaFoldDB" id="A0A0H5BL77"/>
<keyword evidence="1 2" id="KW-0694">RNA-binding</keyword>
<dbReference type="SMART" id="SM00360">
    <property type="entry name" value="RRM"/>
    <property type="match status" value="1"/>
</dbReference>
<gene>
    <name evidence="4" type="primary">prp14</name>
</gene>
<dbReference type="EMBL" id="AB996601">
    <property type="protein sequence ID" value="BAS01642.1"/>
    <property type="molecule type" value="Genomic_DNA"/>
</dbReference>
<accession>A0A0H5BL77</accession>
<dbReference type="GO" id="GO:0003729">
    <property type="term" value="F:mRNA binding"/>
    <property type="evidence" value="ECO:0007669"/>
    <property type="project" value="TreeGrafter"/>
</dbReference>
<dbReference type="Gene3D" id="3.30.70.330">
    <property type="match status" value="1"/>
</dbReference>
<evidence type="ECO:0000256" key="1">
    <source>
        <dbReference type="ARBA" id="ARBA00022884"/>
    </source>
</evidence>